<dbReference type="RefSeq" id="WP_084235052.1">
    <property type="nucleotide sequence ID" value="NZ_FWXW01000006.1"/>
</dbReference>
<evidence type="ECO:0000313" key="6">
    <source>
        <dbReference type="Proteomes" id="UP000192790"/>
    </source>
</evidence>
<evidence type="ECO:0000256" key="3">
    <source>
        <dbReference type="ARBA" id="ARBA00023125"/>
    </source>
</evidence>
<protein>
    <submittedName>
        <fullName evidence="5">Predicted transcriptional regulator</fullName>
    </submittedName>
</protein>
<dbReference type="Pfam" id="PF03965">
    <property type="entry name" value="Penicillinase_R"/>
    <property type="match status" value="1"/>
</dbReference>
<evidence type="ECO:0000313" key="5">
    <source>
        <dbReference type="EMBL" id="SMC76394.1"/>
    </source>
</evidence>
<dbReference type="GO" id="GO:0003677">
    <property type="term" value="F:DNA binding"/>
    <property type="evidence" value="ECO:0007669"/>
    <property type="project" value="UniProtKB-KW"/>
</dbReference>
<dbReference type="SUPFAM" id="SSF46785">
    <property type="entry name" value="Winged helix' DNA-binding domain"/>
    <property type="match status" value="1"/>
</dbReference>
<keyword evidence="2" id="KW-0805">Transcription regulation</keyword>
<keyword evidence="6" id="KW-1185">Reference proteome</keyword>
<dbReference type="InterPro" id="IPR005650">
    <property type="entry name" value="BlaI_family"/>
</dbReference>
<dbReference type="InterPro" id="IPR036388">
    <property type="entry name" value="WH-like_DNA-bd_sf"/>
</dbReference>
<dbReference type="AlphaFoldDB" id="A0A1W2BUI1"/>
<dbReference type="EMBL" id="FWXW01000006">
    <property type="protein sequence ID" value="SMC76394.1"/>
    <property type="molecule type" value="Genomic_DNA"/>
</dbReference>
<dbReference type="InterPro" id="IPR036390">
    <property type="entry name" value="WH_DNA-bd_sf"/>
</dbReference>
<organism evidence="5 6">
    <name type="scientific">Papillibacter cinnamivorans DSM 12816</name>
    <dbReference type="NCBI Taxonomy" id="1122930"/>
    <lineage>
        <taxon>Bacteria</taxon>
        <taxon>Bacillati</taxon>
        <taxon>Bacillota</taxon>
        <taxon>Clostridia</taxon>
        <taxon>Eubacteriales</taxon>
        <taxon>Oscillospiraceae</taxon>
        <taxon>Papillibacter</taxon>
    </lineage>
</organism>
<dbReference type="OrthoDB" id="1849040at2"/>
<evidence type="ECO:0000256" key="2">
    <source>
        <dbReference type="ARBA" id="ARBA00023015"/>
    </source>
</evidence>
<dbReference type="Proteomes" id="UP000192790">
    <property type="component" value="Unassembled WGS sequence"/>
</dbReference>
<gene>
    <name evidence="5" type="ORF">SAMN02745168_2375</name>
</gene>
<comment type="similarity">
    <text evidence="1">Belongs to the BlaI transcriptional regulatory family.</text>
</comment>
<dbReference type="Gene3D" id="1.10.4040.10">
    <property type="entry name" value="Penicillinase repressor domain"/>
    <property type="match status" value="1"/>
</dbReference>
<dbReference type="Gene3D" id="1.10.10.10">
    <property type="entry name" value="Winged helix-like DNA-binding domain superfamily/Winged helix DNA-binding domain"/>
    <property type="match status" value="1"/>
</dbReference>
<keyword evidence="4" id="KW-0804">Transcription</keyword>
<dbReference type="GO" id="GO:0045892">
    <property type="term" value="P:negative regulation of DNA-templated transcription"/>
    <property type="evidence" value="ECO:0007669"/>
    <property type="project" value="InterPro"/>
</dbReference>
<sequence>MNERSGKIQDSELEVMRVLWSAGEALPLIEVRRVLSLRCGWEDSTIKTLLRRLQAKGIVRLERRGVYSAVVTREEYSRWSTRTFVNKIFAGSAKKLVASLVSDGQLGEKDIAELTAMFNAGEKHE</sequence>
<dbReference type="PIRSF" id="PIRSF019455">
    <property type="entry name" value="CopR_AtkY"/>
    <property type="match status" value="1"/>
</dbReference>
<accession>A0A1W2BUI1</accession>
<evidence type="ECO:0000256" key="1">
    <source>
        <dbReference type="ARBA" id="ARBA00011046"/>
    </source>
</evidence>
<proteinExistence type="inferred from homology"/>
<name>A0A1W2BUI1_9FIRM</name>
<keyword evidence="3" id="KW-0238">DNA-binding</keyword>
<reference evidence="5 6" key="1">
    <citation type="submission" date="2017-04" db="EMBL/GenBank/DDBJ databases">
        <authorList>
            <person name="Afonso C.L."/>
            <person name="Miller P.J."/>
            <person name="Scott M.A."/>
            <person name="Spackman E."/>
            <person name="Goraichik I."/>
            <person name="Dimitrov K.M."/>
            <person name="Suarez D.L."/>
            <person name="Swayne D.E."/>
        </authorList>
    </citation>
    <scope>NUCLEOTIDE SEQUENCE [LARGE SCALE GENOMIC DNA]</scope>
    <source>
        <strain evidence="5 6">DSM 12816</strain>
    </source>
</reference>
<evidence type="ECO:0000256" key="4">
    <source>
        <dbReference type="ARBA" id="ARBA00023163"/>
    </source>
</evidence>
<dbReference type="STRING" id="1122930.SAMN02745168_2375"/>